<evidence type="ECO:0000256" key="11">
    <source>
        <dbReference type="ARBA" id="ARBA00023160"/>
    </source>
</evidence>
<proteinExistence type="inferred from homology"/>
<keyword evidence="9 15" id="KW-0443">Lipid metabolism</keyword>
<dbReference type="AlphaFoldDB" id="A0A8B9ZRJ8"/>
<organism evidence="16 17">
    <name type="scientific">Anas zonorhyncha</name>
    <name type="common">Eastern spot-billed duck</name>
    <dbReference type="NCBI Taxonomy" id="75864"/>
    <lineage>
        <taxon>Eukaryota</taxon>
        <taxon>Metazoa</taxon>
        <taxon>Chordata</taxon>
        <taxon>Craniata</taxon>
        <taxon>Vertebrata</taxon>
        <taxon>Euteleostomi</taxon>
        <taxon>Archelosauria</taxon>
        <taxon>Archosauria</taxon>
        <taxon>Dinosauria</taxon>
        <taxon>Saurischia</taxon>
        <taxon>Theropoda</taxon>
        <taxon>Coelurosauria</taxon>
        <taxon>Aves</taxon>
        <taxon>Neognathae</taxon>
        <taxon>Galloanserae</taxon>
        <taxon>Anseriformes</taxon>
        <taxon>Anatidae</taxon>
        <taxon>Anatinae</taxon>
        <taxon>Anas</taxon>
    </lineage>
</organism>
<dbReference type="EC" id="4.2.1.134" evidence="4 15"/>
<evidence type="ECO:0000256" key="12">
    <source>
        <dbReference type="ARBA" id="ARBA00023239"/>
    </source>
</evidence>
<dbReference type="GO" id="GO:0030148">
    <property type="term" value="P:sphingolipid biosynthetic process"/>
    <property type="evidence" value="ECO:0007669"/>
    <property type="project" value="TreeGrafter"/>
</dbReference>
<keyword evidence="5 15" id="KW-0444">Lipid biosynthesis</keyword>
<comment type="subcellular location">
    <subcellularLocation>
        <location evidence="15">Endoplasmic reticulum membrane</location>
        <topology evidence="15">Multi-pass membrane protein</topology>
    </subcellularLocation>
    <subcellularLocation>
        <location evidence="1">Membrane</location>
        <topology evidence="1">Multi-pass membrane protein</topology>
    </subcellularLocation>
</comment>
<keyword evidence="8 15" id="KW-1133">Transmembrane helix</keyword>
<comment type="caution">
    <text evidence="15">Lacks conserved residue(s) required for the propagation of feature annotation.</text>
</comment>
<feature type="transmembrane region" description="Helical" evidence="15">
    <location>
        <begin position="94"/>
        <end position="118"/>
    </location>
</feature>
<comment type="function">
    <text evidence="15">Catalyzes the third of the four reactions of the long-chain fatty acids elongation cycle. This endoplasmic reticulum-bound enzymatic process, allows the addition of two carbons to the chain of long- and very long-chain fatty acids/VLCFAs per cycle. This enzyme catalyzes the dehydration of the 3-hydroxyacyl-CoA intermediate into trans-2,3-enoyl-CoA, within each cycle of fatty acid elongation. Thereby, it participates to the production of VLCFAs of different chain lengths that are involved in multiple biological processes as precursors of membrane lipids and lipid mediators.</text>
</comment>
<keyword evidence="11 15" id="KW-0275">Fatty acid biosynthesis</keyword>
<dbReference type="PANTHER" id="PTHR11035:SF16">
    <property type="entry name" value="VERY-LONG-CHAIN (3R)-3-HYDROXYACYL-COA DEHYDRATASE 4"/>
    <property type="match status" value="1"/>
</dbReference>
<evidence type="ECO:0000256" key="13">
    <source>
        <dbReference type="ARBA" id="ARBA00023688"/>
    </source>
</evidence>
<evidence type="ECO:0000256" key="10">
    <source>
        <dbReference type="ARBA" id="ARBA00023136"/>
    </source>
</evidence>
<keyword evidence="15" id="KW-0256">Endoplasmic reticulum</keyword>
<dbReference type="Ensembl" id="ENSAZOT00000011554.1">
    <property type="protein sequence ID" value="ENSAZOP00000010816.1"/>
    <property type="gene ID" value="ENSAZOG00000006914.1"/>
</dbReference>
<comment type="similarity">
    <text evidence="3 15">Belongs to the very long-chain fatty acids dehydratase HACD family.</text>
</comment>
<name>A0A8B9ZRJ8_9AVES</name>
<dbReference type="UniPathway" id="UPA00094"/>
<evidence type="ECO:0000256" key="7">
    <source>
        <dbReference type="ARBA" id="ARBA00022832"/>
    </source>
</evidence>
<comment type="catalytic activity">
    <reaction evidence="14">
        <text>a very-long-chain (3R)-3-hydroxyacyl-CoA = a very-long-chain (2E)-enoyl-CoA + H2O</text>
        <dbReference type="Rhea" id="RHEA:45812"/>
        <dbReference type="ChEBI" id="CHEBI:15377"/>
        <dbReference type="ChEBI" id="CHEBI:83728"/>
        <dbReference type="ChEBI" id="CHEBI:85440"/>
        <dbReference type="EC" id="4.2.1.134"/>
    </reaction>
    <physiologicalReaction direction="left-to-right" evidence="14">
        <dbReference type="Rhea" id="RHEA:45813"/>
    </physiologicalReaction>
</comment>
<feature type="transmembrane region" description="Helical" evidence="15">
    <location>
        <begin position="180"/>
        <end position="209"/>
    </location>
</feature>
<evidence type="ECO:0000256" key="15">
    <source>
        <dbReference type="RuleBase" id="RU363109"/>
    </source>
</evidence>
<evidence type="ECO:0000256" key="1">
    <source>
        <dbReference type="ARBA" id="ARBA00004141"/>
    </source>
</evidence>
<feature type="transmembrane region" description="Helical" evidence="15">
    <location>
        <begin position="229"/>
        <end position="253"/>
    </location>
</feature>
<sequence>MVANASNTGTPMLFSTSCLCVKAANIHRVGCLFSSLNLCFCYLSAKVWYSVNSIFYCLQGQQSKSKLSSWSGLLLYNCPPIFLFTFSVDSLADTFYSIGLVMRLCQLLSVLEILHILIGIDKSRFFPRFLQITERIIVLFVVINSQEEVQGKYIVCVLFFLWNLLDVVRYTYNMLARTGIYYLPLTWLNFSLCILLYPLSVLAKAFAIYVSLPYFETFGTYSIKLPLPFAFSIYFPYVLKMYLLVLFIGMCFITQNLFSERKAHLGTGNIKKKRS</sequence>
<evidence type="ECO:0000256" key="9">
    <source>
        <dbReference type="ARBA" id="ARBA00023098"/>
    </source>
</evidence>
<evidence type="ECO:0000256" key="5">
    <source>
        <dbReference type="ARBA" id="ARBA00022516"/>
    </source>
</evidence>
<dbReference type="GO" id="GO:0042761">
    <property type="term" value="P:very long-chain fatty acid biosynthetic process"/>
    <property type="evidence" value="ECO:0007669"/>
    <property type="project" value="TreeGrafter"/>
</dbReference>
<dbReference type="GO" id="GO:0102158">
    <property type="term" value="F:very-long-chain (3R)-3-hydroxyacyl-CoA dehydratase activity"/>
    <property type="evidence" value="ECO:0007669"/>
    <property type="project" value="UniProtKB-EC"/>
</dbReference>
<keyword evidence="12 15" id="KW-0456">Lyase</keyword>
<evidence type="ECO:0000256" key="14">
    <source>
        <dbReference type="ARBA" id="ARBA00023727"/>
    </source>
</evidence>
<evidence type="ECO:0000313" key="17">
    <source>
        <dbReference type="Proteomes" id="UP000694549"/>
    </source>
</evidence>
<dbReference type="PANTHER" id="PTHR11035">
    <property type="entry name" value="VERY-LONG-CHAIN (3R)-3-HYDROXYACYL-COA DEHYDRATASE"/>
    <property type="match status" value="1"/>
</dbReference>
<dbReference type="Proteomes" id="UP000694549">
    <property type="component" value="Unplaced"/>
</dbReference>
<keyword evidence="7 15" id="KW-0276">Fatty acid metabolism</keyword>
<dbReference type="InterPro" id="IPR007482">
    <property type="entry name" value="Tyr_Pase-like_PTPLA"/>
</dbReference>
<keyword evidence="10 15" id="KW-0472">Membrane</keyword>
<reference evidence="16" key="2">
    <citation type="submission" date="2025-09" db="UniProtKB">
        <authorList>
            <consortium name="Ensembl"/>
        </authorList>
    </citation>
    <scope>IDENTIFICATION</scope>
</reference>
<dbReference type="Pfam" id="PF04387">
    <property type="entry name" value="PTPLA"/>
    <property type="match status" value="1"/>
</dbReference>
<evidence type="ECO:0000256" key="2">
    <source>
        <dbReference type="ARBA" id="ARBA00005194"/>
    </source>
</evidence>
<evidence type="ECO:0000256" key="3">
    <source>
        <dbReference type="ARBA" id="ARBA00007811"/>
    </source>
</evidence>
<evidence type="ECO:0000256" key="8">
    <source>
        <dbReference type="ARBA" id="ARBA00022989"/>
    </source>
</evidence>
<dbReference type="GO" id="GO:0030497">
    <property type="term" value="P:fatty acid elongation"/>
    <property type="evidence" value="ECO:0007669"/>
    <property type="project" value="TreeGrafter"/>
</dbReference>
<feature type="transmembrane region" description="Helical" evidence="15">
    <location>
        <begin position="70"/>
        <end position="88"/>
    </location>
</feature>
<protein>
    <recommendedName>
        <fullName evidence="4 15">Very-long-chain (3R)-3-hydroxyacyl-CoA dehydratase</fullName>
        <ecNumber evidence="4 15">4.2.1.134</ecNumber>
    </recommendedName>
</protein>
<keyword evidence="6 15" id="KW-0812">Transmembrane</keyword>
<evidence type="ECO:0000313" key="16">
    <source>
        <dbReference type="Ensembl" id="ENSAZOP00000010816.1"/>
    </source>
</evidence>
<reference evidence="16" key="1">
    <citation type="submission" date="2025-08" db="UniProtKB">
        <authorList>
            <consortium name="Ensembl"/>
        </authorList>
    </citation>
    <scope>IDENTIFICATION</scope>
</reference>
<evidence type="ECO:0000256" key="6">
    <source>
        <dbReference type="ARBA" id="ARBA00022692"/>
    </source>
</evidence>
<keyword evidence="17" id="KW-1185">Reference proteome</keyword>
<accession>A0A8B9ZRJ8</accession>
<dbReference type="GO" id="GO:0005789">
    <property type="term" value="C:endoplasmic reticulum membrane"/>
    <property type="evidence" value="ECO:0007669"/>
    <property type="project" value="UniProtKB-SubCell"/>
</dbReference>
<comment type="catalytic activity">
    <reaction evidence="13">
        <text>(3R)-hydroxyhexadecanoyl-CoA = (2E)-hexadecenoyl-CoA + H2O</text>
        <dbReference type="Rhea" id="RHEA:39159"/>
        <dbReference type="ChEBI" id="CHEBI:15377"/>
        <dbReference type="ChEBI" id="CHEBI:61526"/>
        <dbReference type="ChEBI" id="CHEBI:74278"/>
    </reaction>
    <physiologicalReaction direction="left-to-right" evidence="13">
        <dbReference type="Rhea" id="RHEA:39160"/>
    </physiologicalReaction>
</comment>
<comment type="pathway">
    <text evidence="2 15">Lipid metabolism; fatty acid biosynthesis.</text>
</comment>
<evidence type="ECO:0000256" key="4">
    <source>
        <dbReference type="ARBA" id="ARBA00013122"/>
    </source>
</evidence>